<evidence type="ECO:0000313" key="2">
    <source>
        <dbReference type="Proteomes" id="UP001497512"/>
    </source>
</evidence>
<protein>
    <recommendedName>
        <fullName evidence="3">Tobamovirus multiplication protein 2B</fullName>
    </recommendedName>
</protein>
<organism evidence="1 2">
    <name type="scientific">Sphagnum troendelagicum</name>
    <dbReference type="NCBI Taxonomy" id="128251"/>
    <lineage>
        <taxon>Eukaryota</taxon>
        <taxon>Viridiplantae</taxon>
        <taxon>Streptophyta</taxon>
        <taxon>Embryophyta</taxon>
        <taxon>Bryophyta</taxon>
        <taxon>Sphagnophytina</taxon>
        <taxon>Sphagnopsida</taxon>
        <taxon>Sphagnales</taxon>
        <taxon>Sphagnaceae</taxon>
        <taxon>Sphagnum</taxon>
    </lineage>
</organism>
<dbReference type="Proteomes" id="UP001497512">
    <property type="component" value="Chromosome 1"/>
</dbReference>
<proteinExistence type="predicted"/>
<keyword evidence="2" id="KW-1185">Reference proteome</keyword>
<sequence length="136" mass="14544">MLWEGMVGGELAAAGVQQETKGSTALKALATHKSSHCIDQSANLLHQLRKSSSHPEQIVAKLSKDLAAKIPNIKTTGQLLEQMPSIIVALDAHLDSALQSALLLDDVRSILLDDRHSTTSAVNFPMDTSQESSCSQ</sequence>
<dbReference type="EMBL" id="OZ019893">
    <property type="protein sequence ID" value="CAK9191119.1"/>
    <property type="molecule type" value="Genomic_DNA"/>
</dbReference>
<accession>A0ABP0TAN6</accession>
<evidence type="ECO:0000313" key="1">
    <source>
        <dbReference type="EMBL" id="CAK9191119.1"/>
    </source>
</evidence>
<evidence type="ECO:0008006" key="3">
    <source>
        <dbReference type="Google" id="ProtNLM"/>
    </source>
</evidence>
<name>A0ABP0TAN6_9BRYO</name>
<gene>
    <name evidence="1" type="ORF">CSSPTR1EN2_LOCUS1231</name>
</gene>
<reference evidence="1 2" key="1">
    <citation type="submission" date="2024-02" db="EMBL/GenBank/DDBJ databases">
        <authorList>
            <consortium name="ELIXIR-Norway"/>
            <consortium name="Elixir Norway"/>
        </authorList>
    </citation>
    <scope>NUCLEOTIDE SEQUENCE [LARGE SCALE GENOMIC DNA]</scope>
</reference>